<evidence type="ECO:0000256" key="5">
    <source>
        <dbReference type="ARBA" id="ARBA00022729"/>
    </source>
</evidence>
<keyword evidence="6 9" id="KW-0211">Defensin</keyword>
<feature type="domain" description="Beta-defensin" evidence="10">
    <location>
        <begin position="28"/>
        <end position="58"/>
    </location>
</feature>
<reference evidence="11" key="2">
    <citation type="submission" date="2025-09" db="UniProtKB">
        <authorList>
            <consortium name="Ensembl"/>
        </authorList>
    </citation>
    <scope>IDENTIFICATION</scope>
</reference>
<keyword evidence="5 9" id="KW-0732">Signal</keyword>
<comment type="subcellular location">
    <subcellularLocation>
        <location evidence="1 9">Secreted</location>
    </subcellularLocation>
</comment>
<sequence>MRVLLSVLGVFTLFFMVPLARSFVSDQRCSSTGYLTCRMRCSDGEYAVRYCNGWTICCRLKKTEIKKKKLF</sequence>
<comment type="function">
    <text evidence="9">Has antibacterial activity.</text>
</comment>
<comment type="similarity">
    <text evidence="2 9">Belongs to the beta-defensin family.</text>
</comment>
<evidence type="ECO:0000259" key="10">
    <source>
        <dbReference type="Pfam" id="PF13841"/>
    </source>
</evidence>
<dbReference type="Pfam" id="PF13841">
    <property type="entry name" value="Defensin_beta_2"/>
    <property type="match status" value="1"/>
</dbReference>
<feature type="signal peptide" evidence="9">
    <location>
        <begin position="1"/>
        <end position="22"/>
    </location>
</feature>
<evidence type="ECO:0000256" key="7">
    <source>
        <dbReference type="ARBA" id="ARBA00023022"/>
    </source>
</evidence>
<organism evidence="11 12">
    <name type="scientific">Nannospalax galili</name>
    <name type="common">Northern Israeli blind subterranean mole rat</name>
    <name type="synonym">Spalax galili</name>
    <dbReference type="NCBI Taxonomy" id="1026970"/>
    <lineage>
        <taxon>Eukaryota</taxon>
        <taxon>Metazoa</taxon>
        <taxon>Chordata</taxon>
        <taxon>Craniata</taxon>
        <taxon>Vertebrata</taxon>
        <taxon>Euteleostomi</taxon>
        <taxon>Mammalia</taxon>
        <taxon>Eutheria</taxon>
        <taxon>Euarchontoglires</taxon>
        <taxon>Glires</taxon>
        <taxon>Rodentia</taxon>
        <taxon>Myomorpha</taxon>
        <taxon>Muroidea</taxon>
        <taxon>Spalacidae</taxon>
        <taxon>Spalacinae</taxon>
        <taxon>Nannospalax</taxon>
    </lineage>
</organism>
<feature type="chain" id="PRO_5034298708" description="Beta-defensin" evidence="9">
    <location>
        <begin position="23"/>
        <end position="71"/>
    </location>
</feature>
<dbReference type="PANTHER" id="PTHR47900:SF1">
    <property type="entry name" value="BETA-DEFENSIN 131A"/>
    <property type="match status" value="1"/>
</dbReference>
<dbReference type="OrthoDB" id="9524787at2759"/>
<dbReference type="GeneID" id="108490577"/>
<protein>
    <recommendedName>
        <fullName evidence="9">Beta-defensin</fullName>
    </recommendedName>
</protein>
<dbReference type="PANTHER" id="PTHR47900">
    <property type="entry name" value="BETA-DEFENSIN 131A"/>
    <property type="match status" value="1"/>
</dbReference>
<keyword evidence="3 9" id="KW-0964">Secreted</keyword>
<keyword evidence="4 9" id="KW-0929">Antimicrobial</keyword>
<dbReference type="GO" id="GO:0045087">
    <property type="term" value="P:innate immune response"/>
    <property type="evidence" value="ECO:0007669"/>
    <property type="project" value="InterPro"/>
</dbReference>
<evidence type="ECO:0000256" key="4">
    <source>
        <dbReference type="ARBA" id="ARBA00022529"/>
    </source>
</evidence>
<dbReference type="GeneTree" id="ENSGT00390000001538"/>
<accession>A0A8C6RZC2</accession>
<proteinExistence type="inferred from homology"/>
<reference evidence="11" key="1">
    <citation type="submission" date="2025-08" db="UniProtKB">
        <authorList>
            <consortium name="Ensembl"/>
        </authorList>
    </citation>
    <scope>IDENTIFICATION</scope>
</reference>
<evidence type="ECO:0000313" key="11">
    <source>
        <dbReference type="Ensembl" id="ENSNGAP00000025290.1"/>
    </source>
</evidence>
<evidence type="ECO:0000256" key="6">
    <source>
        <dbReference type="ARBA" id="ARBA00022940"/>
    </source>
</evidence>
<evidence type="ECO:0000256" key="9">
    <source>
        <dbReference type="RuleBase" id="RU231113"/>
    </source>
</evidence>
<dbReference type="GO" id="GO:0005615">
    <property type="term" value="C:extracellular space"/>
    <property type="evidence" value="ECO:0007669"/>
    <property type="project" value="TreeGrafter"/>
</dbReference>
<dbReference type="AlphaFoldDB" id="A0A8C6RZC2"/>
<dbReference type="CTD" id="644414"/>
<dbReference type="Ensembl" id="ENSNGAT00000031009.1">
    <property type="protein sequence ID" value="ENSNGAP00000025290.1"/>
    <property type="gene ID" value="ENSNGAG00000023298.1"/>
</dbReference>
<evidence type="ECO:0000256" key="3">
    <source>
        <dbReference type="ARBA" id="ARBA00022525"/>
    </source>
</evidence>
<dbReference type="OMA" id="ICCKLKY"/>
<dbReference type="InterPro" id="IPR025933">
    <property type="entry name" value="Beta_defensin_dom"/>
</dbReference>
<name>A0A8C6RZC2_NANGA</name>
<keyword evidence="7 9" id="KW-0044">Antibiotic</keyword>
<dbReference type="GO" id="GO:0042742">
    <property type="term" value="P:defense response to bacterium"/>
    <property type="evidence" value="ECO:0007669"/>
    <property type="project" value="UniProtKB-UniRule"/>
</dbReference>
<dbReference type="KEGG" id="ngi:108490577"/>
<evidence type="ECO:0000256" key="2">
    <source>
        <dbReference type="ARBA" id="ARBA00007371"/>
    </source>
</evidence>
<keyword evidence="8" id="KW-1015">Disulfide bond</keyword>
<dbReference type="Proteomes" id="UP000694381">
    <property type="component" value="Unassembled WGS sequence"/>
</dbReference>
<gene>
    <name evidence="11" type="primary">Defb131a</name>
</gene>
<keyword evidence="12" id="KW-1185">Reference proteome</keyword>
<evidence type="ECO:0000256" key="1">
    <source>
        <dbReference type="ARBA" id="ARBA00004613"/>
    </source>
</evidence>
<evidence type="ECO:0000256" key="8">
    <source>
        <dbReference type="ARBA" id="ARBA00023157"/>
    </source>
</evidence>
<dbReference type="RefSeq" id="XP_017652395.1">
    <property type="nucleotide sequence ID" value="XM_017796906.1"/>
</dbReference>
<evidence type="ECO:0000313" key="12">
    <source>
        <dbReference type="Proteomes" id="UP000694381"/>
    </source>
</evidence>